<dbReference type="RefSeq" id="XP_035324630.1">
    <property type="nucleotide sequence ID" value="XM_035463206.1"/>
</dbReference>
<proteinExistence type="predicted"/>
<gene>
    <name evidence="1" type="ORF">GMORB2_1224</name>
</gene>
<comment type="caution">
    <text evidence="1">The sequence shown here is derived from an EMBL/GenBank/DDBJ whole genome shotgun (WGS) entry which is preliminary data.</text>
</comment>
<evidence type="ECO:0000313" key="2">
    <source>
        <dbReference type="Proteomes" id="UP000749293"/>
    </source>
</evidence>
<dbReference type="Proteomes" id="UP000749293">
    <property type="component" value="Unassembled WGS sequence"/>
</dbReference>
<keyword evidence="2" id="KW-1185">Reference proteome</keyword>
<accession>A0A9P4YZL0</accession>
<dbReference type="AlphaFoldDB" id="A0A9P4YZL0"/>
<reference evidence="1" key="1">
    <citation type="submission" date="2020-03" db="EMBL/GenBank/DDBJ databases">
        <title>Site-based positive gene gene selection in Geosmithia morbida across the United States reveals a broad range of putative effectors and factors for local host and environmental adapation.</title>
        <authorList>
            <person name="Onufrak A."/>
            <person name="Murdoch R.W."/>
            <person name="Gazis R."/>
            <person name="Huff M."/>
            <person name="Staton M."/>
            <person name="Klingeman W."/>
            <person name="Hadziabdic D."/>
        </authorList>
    </citation>
    <scope>NUCLEOTIDE SEQUENCE</scope>
    <source>
        <strain evidence="1">1262</strain>
    </source>
</reference>
<organism evidence="1 2">
    <name type="scientific">Geosmithia morbida</name>
    <dbReference type="NCBI Taxonomy" id="1094350"/>
    <lineage>
        <taxon>Eukaryota</taxon>
        <taxon>Fungi</taxon>
        <taxon>Dikarya</taxon>
        <taxon>Ascomycota</taxon>
        <taxon>Pezizomycotina</taxon>
        <taxon>Sordariomycetes</taxon>
        <taxon>Hypocreomycetidae</taxon>
        <taxon>Hypocreales</taxon>
        <taxon>Bionectriaceae</taxon>
        <taxon>Geosmithia</taxon>
    </lineage>
</organism>
<dbReference type="OrthoDB" id="5153245at2759"/>
<evidence type="ECO:0000313" key="1">
    <source>
        <dbReference type="EMBL" id="KAF4125978.1"/>
    </source>
</evidence>
<dbReference type="GeneID" id="55967454"/>
<sequence>MANIRTLAILPQPLGTPSLVKKRGISPSAALSSPKSTFGFNLRDEKLHILNNKSVRNLLFSIFPNTTEIGEDRARPFLHFTVNELPAEPWPLTVGGIPITLSTCTAGQGFPFSTKVSRRGNTSISIGQTLDGRNGALSSEDLRTVTAELLAYINGNHLKTDLVEVMFASDRFFYVVLGNDTDMSVARSRLPGKLAKCITGYIFDHEVNRPGWARQKSRRETLPQPFRGTKDDIAYYALRPGVMISSTNYMIHTHSVDVSTTSGVMVKNASGQRFMTAASRDIGEDGAILQTFPGDWKKPLGSAVQEICFTDVAFVQLNDDVLFSNELFENDSGVTNQMTTILGENEGNGIDLDEMVFIDSPFTGEMEGTIMMKLAKLERDTSFHATDASLSYIVYI</sequence>
<dbReference type="EMBL" id="JAANYQ010000002">
    <property type="protein sequence ID" value="KAF4125978.1"/>
    <property type="molecule type" value="Genomic_DNA"/>
</dbReference>
<protein>
    <submittedName>
        <fullName evidence="1">Uncharacterized protein</fullName>
    </submittedName>
</protein>
<name>A0A9P4YZL0_9HYPO</name>